<evidence type="ECO:0000259" key="8">
    <source>
        <dbReference type="SMART" id="SM00645"/>
    </source>
</evidence>
<feature type="compositionally biased region" description="Polar residues" evidence="7">
    <location>
        <begin position="262"/>
        <end position="274"/>
    </location>
</feature>
<sequence length="715" mass="74928">MPSGQAHSDVPDQAQHTGLAEGLAHPKTFPSHLRAQTRSFSGHHLGERTAMQWPRAVPCGPASSVQAALLVAVLADARARATVTTPWGSWPPWGVPTVPAAIAPPARLESGLRPAKWSRVPPPPGAAAAVSATSARTLSWWLSAAVSGRTAGAPPTRAALPGTPLTQASAPGGPVPPPSPGRPTTSGLQWTPFSSPSAPSSLQSTPFGWQQTTPSSSPSLPFSLQLTQTGGAGLGNRVTKPGAAGSSGAPAVWQVGAGGSSLVPSKATTPSPQVTAPPGRSIQVTQAAVTAVPVKSSSLATSSGTKPAQETTPPKPAATCVETSPVGVLTSGPAGSPLSPTTCEQPWTPTPVRLQAGQATVAAATAAPTASAAVRGRMLGDPEDGGDWMSLDEPSSPATPSAPTVPVAPAGSPVLALPSAPSDMHSDEDRMNMFMARKASIEEFNKSPKTFRRAINQFADLTPQEVVKKHTGLLLAKRKPRGREFDSRAMGRGLHSLPTSFDWRDRGALTEPRNQASCGCCWAFAATAVLEAKNFIRNQTLVALSEQNLLDCDTLNEKCDGGTPWDAFDWLQSNGGQEENELYPYEIMPDTCRQDPARLVRFQVRGYMIVRPSVEENIMGALLSEGPLTIAVNANPVTFQDYREGVYSDAECTAAEDELRHAVVLVGYGEDPAGGPYWTVRNSWGREWGEGGYIRISRANNLCGVMTYAVFPSVE</sequence>
<evidence type="ECO:0000256" key="3">
    <source>
        <dbReference type="ARBA" id="ARBA00022801"/>
    </source>
</evidence>
<feature type="compositionally biased region" description="Polar residues" evidence="7">
    <location>
        <begin position="297"/>
        <end position="312"/>
    </location>
</feature>
<evidence type="ECO:0000256" key="7">
    <source>
        <dbReference type="SAM" id="MobiDB-lite"/>
    </source>
</evidence>
<dbReference type="AlphaFoldDB" id="A0AAE1H6T3"/>
<keyword evidence="3" id="KW-0378">Hydrolase</keyword>
<proteinExistence type="inferred from homology"/>
<dbReference type="SUPFAM" id="SSF54001">
    <property type="entry name" value="Cysteine proteinases"/>
    <property type="match status" value="1"/>
</dbReference>
<dbReference type="PANTHER" id="PTHR12411">
    <property type="entry name" value="CYSTEINE PROTEASE FAMILY C1-RELATED"/>
    <property type="match status" value="1"/>
</dbReference>
<organism evidence="9 10">
    <name type="scientific">Frankliniella fusca</name>
    <dbReference type="NCBI Taxonomy" id="407009"/>
    <lineage>
        <taxon>Eukaryota</taxon>
        <taxon>Metazoa</taxon>
        <taxon>Ecdysozoa</taxon>
        <taxon>Arthropoda</taxon>
        <taxon>Hexapoda</taxon>
        <taxon>Insecta</taxon>
        <taxon>Pterygota</taxon>
        <taxon>Neoptera</taxon>
        <taxon>Paraneoptera</taxon>
        <taxon>Thysanoptera</taxon>
        <taxon>Terebrantia</taxon>
        <taxon>Thripoidea</taxon>
        <taxon>Thripidae</taxon>
        <taxon>Frankliniella</taxon>
    </lineage>
</organism>
<dbReference type="CDD" id="cd02248">
    <property type="entry name" value="Peptidase_C1A"/>
    <property type="match status" value="1"/>
</dbReference>
<evidence type="ECO:0000256" key="5">
    <source>
        <dbReference type="ARBA" id="ARBA00023145"/>
    </source>
</evidence>
<keyword evidence="4" id="KW-0788">Thiol protease</keyword>
<keyword evidence="10" id="KW-1185">Reference proteome</keyword>
<dbReference type="Pfam" id="PF08246">
    <property type="entry name" value="Inhibitor_I29"/>
    <property type="match status" value="1"/>
</dbReference>
<evidence type="ECO:0000313" key="10">
    <source>
        <dbReference type="Proteomes" id="UP001219518"/>
    </source>
</evidence>
<feature type="region of interest" description="Disordered" evidence="7">
    <location>
        <begin position="150"/>
        <end position="279"/>
    </location>
</feature>
<dbReference type="InterPro" id="IPR013201">
    <property type="entry name" value="Prot_inhib_I29"/>
</dbReference>
<dbReference type="Pfam" id="PF00112">
    <property type="entry name" value="Peptidase_C1"/>
    <property type="match status" value="1"/>
</dbReference>
<evidence type="ECO:0000256" key="2">
    <source>
        <dbReference type="ARBA" id="ARBA00022670"/>
    </source>
</evidence>
<feature type="compositionally biased region" description="Low complexity" evidence="7">
    <location>
        <begin position="241"/>
        <end position="251"/>
    </location>
</feature>
<evidence type="ECO:0000256" key="6">
    <source>
        <dbReference type="ARBA" id="ARBA00023157"/>
    </source>
</evidence>
<dbReference type="GO" id="GO:0006508">
    <property type="term" value="P:proteolysis"/>
    <property type="evidence" value="ECO:0007669"/>
    <property type="project" value="UniProtKB-KW"/>
</dbReference>
<evidence type="ECO:0000313" key="9">
    <source>
        <dbReference type="EMBL" id="KAK3914820.1"/>
    </source>
</evidence>
<feature type="compositionally biased region" description="Low complexity" evidence="7">
    <location>
        <begin position="394"/>
        <end position="414"/>
    </location>
</feature>
<dbReference type="PROSITE" id="PS00639">
    <property type="entry name" value="THIOL_PROTEASE_HIS"/>
    <property type="match status" value="1"/>
</dbReference>
<comment type="similarity">
    <text evidence="1">Belongs to the peptidase C1 family.</text>
</comment>
<keyword evidence="2" id="KW-0645">Protease</keyword>
<dbReference type="InterPro" id="IPR025660">
    <property type="entry name" value="Pept_his_AS"/>
</dbReference>
<feature type="compositionally biased region" description="Polar residues" evidence="7">
    <location>
        <begin position="338"/>
        <end position="347"/>
    </location>
</feature>
<reference evidence="9" key="1">
    <citation type="submission" date="2021-07" db="EMBL/GenBank/DDBJ databases">
        <authorList>
            <person name="Catto M.A."/>
            <person name="Jacobson A."/>
            <person name="Kennedy G."/>
            <person name="Labadie P."/>
            <person name="Hunt B.G."/>
            <person name="Srinivasan R."/>
        </authorList>
    </citation>
    <scope>NUCLEOTIDE SEQUENCE</scope>
    <source>
        <strain evidence="9">PL_HMW_Pooled</strain>
        <tissue evidence="9">Head</tissue>
    </source>
</reference>
<dbReference type="PROSITE" id="PS00640">
    <property type="entry name" value="THIOL_PROTEASE_ASN"/>
    <property type="match status" value="1"/>
</dbReference>
<evidence type="ECO:0000256" key="1">
    <source>
        <dbReference type="ARBA" id="ARBA00008455"/>
    </source>
</evidence>
<keyword evidence="5" id="KW-0865">Zymogen</keyword>
<comment type="caution">
    <text evidence="9">The sequence shown here is derived from an EMBL/GenBank/DDBJ whole genome shotgun (WGS) entry which is preliminary data.</text>
</comment>
<dbReference type="PROSITE" id="PS00139">
    <property type="entry name" value="THIOL_PROTEASE_CYS"/>
    <property type="match status" value="1"/>
</dbReference>
<dbReference type="PRINTS" id="PR00705">
    <property type="entry name" value="PAPAIN"/>
</dbReference>
<dbReference type="Gene3D" id="3.90.70.10">
    <property type="entry name" value="Cysteine proteinases"/>
    <property type="match status" value="1"/>
</dbReference>
<dbReference type="GO" id="GO:0008234">
    <property type="term" value="F:cysteine-type peptidase activity"/>
    <property type="evidence" value="ECO:0007669"/>
    <property type="project" value="UniProtKB-KW"/>
</dbReference>
<dbReference type="InterPro" id="IPR013128">
    <property type="entry name" value="Peptidase_C1A"/>
</dbReference>
<protein>
    <submittedName>
        <fullName evidence="9">KDEL-tailed cysteine endopeptidase CEP2</fullName>
    </submittedName>
</protein>
<accession>A0AAE1H6T3</accession>
<reference evidence="9" key="2">
    <citation type="journal article" date="2023" name="BMC Genomics">
        <title>Pest status, molecular evolution, and epigenetic factors derived from the genome assembly of Frankliniella fusca, a thysanopteran phytovirus vector.</title>
        <authorList>
            <person name="Catto M.A."/>
            <person name="Labadie P.E."/>
            <person name="Jacobson A.L."/>
            <person name="Kennedy G.G."/>
            <person name="Srinivasan R."/>
            <person name="Hunt B.G."/>
        </authorList>
    </citation>
    <scope>NUCLEOTIDE SEQUENCE</scope>
    <source>
        <strain evidence="9">PL_HMW_Pooled</strain>
    </source>
</reference>
<feature type="region of interest" description="Disordered" evidence="7">
    <location>
        <begin position="297"/>
        <end position="349"/>
    </location>
</feature>
<dbReference type="FunFam" id="3.90.70.10:FF:000332">
    <property type="entry name" value="Cathepsin L1"/>
    <property type="match status" value="1"/>
</dbReference>
<feature type="compositionally biased region" description="Low complexity" evidence="7">
    <location>
        <begin position="182"/>
        <end position="229"/>
    </location>
</feature>
<dbReference type="InterPro" id="IPR000668">
    <property type="entry name" value="Peptidase_C1A_C"/>
</dbReference>
<dbReference type="SMART" id="SM00645">
    <property type="entry name" value="Pept_C1"/>
    <property type="match status" value="1"/>
</dbReference>
<keyword evidence="6" id="KW-1015">Disulfide bond</keyword>
<gene>
    <name evidence="9" type="ORF">KUF71_005508</name>
</gene>
<dbReference type="InterPro" id="IPR000169">
    <property type="entry name" value="Pept_cys_AS"/>
</dbReference>
<evidence type="ECO:0000256" key="4">
    <source>
        <dbReference type="ARBA" id="ARBA00022807"/>
    </source>
</evidence>
<feature type="domain" description="Peptidase C1A papain C-terminal" evidence="8">
    <location>
        <begin position="497"/>
        <end position="713"/>
    </location>
</feature>
<dbReference type="EMBL" id="JAHWGI010000394">
    <property type="protein sequence ID" value="KAK3914820.1"/>
    <property type="molecule type" value="Genomic_DNA"/>
</dbReference>
<name>A0AAE1H6T3_9NEOP</name>
<dbReference type="InterPro" id="IPR038765">
    <property type="entry name" value="Papain-like_cys_pep_sf"/>
</dbReference>
<dbReference type="InterPro" id="IPR039417">
    <property type="entry name" value="Peptidase_C1A_papain-like"/>
</dbReference>
<dbReference type="Proteomes" id="UP001219518">
    <property type="component" value="Unassembled WGS sequence"/>
</dbReference>
<dbReference type="InterPro" id="IPR025661">
    <property type="entry name" value="Pept_asp_AS"/>
</dbReference>
<feature type="region of interest" description="Disordered" evidence="7">
    <location>
        <begin position="366"/>
        <end position="427"/>
    </location>
</feature>